<feature type="transmembrane region" description="Helical" evidence="6">
    <location>
        <begin position="367"/>
        <end position="392"/>
    </location>
</feature>
<keyword evidence="3 6" id="KW-0812">Transmembrane</keyword>
<dbReference type="EMBL" id="BMDY01000001">
    <property type="protein sequence ID" value="GGA92159.1"/>
    <property type="molecule type" value="Genomic_DNA"/>
</dbReference>
<evidence type="ECO:0000313" key="10">
    <source>
        <dbReference type="Proteomes" id="UP000651977"/>
    </source>
</evidence>
<protein>
    <submittedName>
        <fullName evidence="9">Transporter</fullName>
    </submittedName>
</protein>
<dbReference type="InterPro" id="IPR018461">
    <property type="entry name" value="Na/H_Antiport_NhaC-like_C"/>
</dbReference>
<evidence type="ECO:0000256" key="4">
    <source>
        <dbReference type="ARBA" id="ARBA00022989"/>
    </source>
</evidence>
<feature type="transmembrane region" description="Helical" evidence="6">
    <location>
        <begin position="194"/>
        <end position="217"/>
    </location>
</feature>
<evidence type="ECO:0000256" key="5">
    <source>
        <dbReference type="ARBA" id="ARBA00023136"/>
    </source>
</evidence>
<dbReference type="Proteomes" id="UP000651977">
    <property type="component" value="Unassembled WGS sequence"/>
</dbReference>
<feature type="domain" description="Na+/H+ antiporter NhaC-like C-terminal" evidence="7">
    <location>
        <begin position="154"/>
        <end position="439"/>
    </location>
</feature>
<sequence length="445" mass="46765">MSLLINPVVLSVCLMLVLSLLKVNVIIALTVSALLGGLLSGLSLSDTIKAFEGGLGDGAEIALSYALLGAFAVAISRSGLTDLIAHKIIRNVEQHRETHLSLVKWMMLGAIIIMAVCSQNLVPVHIAFIPILIPPLTAAFNQLNLDRRIIACCITFGLVTTYMWLPYGFGSIFLNQLLYGNITSAGLNIEQSQLPLAMTIPALGMVLGLLLAIFVSYRKPRQYQHVERDVLVHSEPVTTPSAVRSMMNIAIIVAALAINVYTGSIIIGALAGFLMLTTASGIRPQNSQDLFIEGVKLMALIGFIMIAANGFASVMKASGGVPDLVASAEQILGSNKAFAAAVLLLMGLLITMGIGSSFSTIPIIAAIYVPLALSLGFSELATVALVGTAAALGDAGSPASDSTLGPTAGLNSDGQHDHIWDTVVPTFLHFNLPLLVFGWIAAIVL</sequence>
<feature type="transmembrane region" description="Helical" evidence="6">
    <location>
        <begin position="297"/>
        <end position="317"/>
    </location>
</feature>
<keyword evidence="4 6" id="KW-1133">Transmembrane helix</keyword>
<evidence type="ECO:0000313" key="9">
    <source>
        <dbReference type="EMBL" id="GGA92159.1"/>
    </source>
</evidence>
<dbReference type="Pfam" id="PF03553">
    <property type="entry name" value="Na_H_antiporter"/>
    <property type="match status" value="1"/>
</dbReference>
<evidence type="ECO:0000256" key="1">
    <source>
        <dbReference type="ARBA" id="ARBA00004651"/>
    </source>
</evidence>
<dbReference type="InterPro" id="IPR052576">
    <property type="entry name" value="AA_Transporter-Related"/>
</dbReference>
<feature type="transmembrane region" description="Helical" evidence="6">
    <location>
        <begin position="62"/>
        <end position="85"/>
    </location>
</feature>
<dbReference type="InterPro" id="IPR032813">
    <property type="entry name" value="Na_H_antiport_N"/>
</dbReference>
<feature type="transmembrane region" description="Helical" evidence="6">
    <location>
        <begin position="427"/>
        <end position="444"/>
    </location>
</feature>
<proteinExistence type="predicted"/>
<reference evidence="10" key="1">
    <citation type="journal article" date="2019" name="Int. J. Syst. Evol. Microbiol.">
        <title>The Global Catalogue of Microorganisms (GCM) 10K type strain sequencing project: providing services to taxonomists for standard genome sequencing and annotation.</title>
        <authorList>
            <consortium name="The Broad Institute Genomics Platform"/>
            <consortium name="The Broad Institute Genome Sequencing Center for Infectious Disease"/>
            <person name="Wu L."/>
            <person name="Ma J."/>
        </authorList>
    </citation>
    <scope>NUCLEOTIDE SEQUENCE [LARGE SCALE GENOMIC DNA]</scope>
    <source>
        <strain evidence="10">CGMCC 1.10131</strain>
    </source>
</reference>
<comment type="subcellular location">
    <subcellularLocation>
        <location evidence="1">Cell membrane</location>
        <topology evidence="1">Multi-pass membrane protein</topology>
    </subcellularLocation>
</comment>
<evidence type="ECO:0000256" key="6">
    <source>
        <dbReference type="SAM" id="Phobius"/>
    </source>
</evidence>
<evidence type="ECO:0000259" key="8">
    <source>
        <dbReference type="Pfam" id="PF13726"/>
    </source>
</evidence>
<dbReference type="PANTHER" id="PTHR37821">
    <property type="entry name" value="AMINO ACID TRANSPORTER YUIF-RELATED"/>
    <property type="match status" value="1"/>
</dbReference>
<evidence type="ECO:0000259" key="7">
    <source>
        <dbReference type="Pfam" id="PF03553"/>
    </source>
</evidence>
<feature type="transmembrane region" description="Helical" evidence="6">
    <location>
        <begin position="337"/>
        <end position="355"/>
    </location>
</feature>
<feature type="domain" description="Putative Na+/H+ antiporter N-terminal" evidence="8">
    <location>
        <begin position="6"/>
        <end position="91"/>
    </location>
</feature>
<evidence type="ECO:0000256" key="2">
    <source>
        <dbReference type="ARBA" id="ARBA00022475"/>
    </source>
</evidence>
<gene>
    <name evidence="9" type="ORF">GCM10007414_00990</name>
</gene>
<evidence type="ECO:0000256" key="3">
    <source>
        <dbReference type="ARBA" id="ARBA00022692"/>
    </source>
</evidence>
<feature type="transmembrane region" description="Helical" evidence="6">
    <location>
        <begin position="105"/>
        <end position="128"/>
    </location>
</feature>
<dbReference type="Pfam" id="PF13726">
    <property type="entry name" value="Na_H_antiport_2"/>
    <property type="match status" value="1"/>
</dbReference>
<keyword evidence="5 6" id="KW-0472">Membrane</keyword>
<accession>A0ABQ1HX89</accession>
<name>A0ABQ1HX89_9ALTE</name>
<organism evidence="9 10">
    <name type="scientific">Agarivorans gilvus</name>
    <dbReference type="NCBI Taxonomy" id="680279"/>
    <lineage>
        <taxon>Bacteria</taxon>
        <taxon>Pseudomonadati</taxon>
        <taxon>Pseudomonadota</taxon>
        <taxon>Gammaproteobacteria</taxon>
        <taxon>Alteromonadales</taxon>
        <taxon>Alteromonadaceae</taxon>
        <taxon>Agarivorans</taxon>
    </lineage>
</organism>
<dbReference type="PRINTS" id="PR00173">
    <property type="entry name" value="EDTRNSPORT"/>
</dbReference>
<feature type="transmembrane region" description="Helical" evidence="6">
    <location>
        <begin position="148"/>
        <end position="174"/>
    </location>
</feature>
<keyword evidence="10" id="KW-1185">Reference proteome</keyword>
<keyword evidence="2" id="KW-1003">Cell membrane</keyword>
<dbReference type="PANTHER" id="PTHR37821:SF1">
    <property type="entry name" value="AMINO ACID TRANSPORTER YUIF-RELATED"/>
    <property type="match status" value="1"/>
</dbReference>
<feature type="transmembrane region" description="Helical" evidence="6">
    <location>
        <begin position="12"/>
        <end position="42"/>
    </location>
</feature>
<feature type="transmembrane region" description="Helical" evidence="6">
    <location>
        <begin position="249"/>
        <end position="276"/>
    </location>
</feature>
<comment type="caution">
    <text evidence="9">The sequence shown here is derived from an EMBL/GenBank/DDBJ whole genome shotgun (WGS) entry which is preliminary data.</text>
</comment>